<gene>
    <name evidence="1" type="ORF">LHA26_07340</name>
</gene>
<proteinExistence type="predicted"/>
<reference evidence="1" key="1">
    <citation type="journal article" date="2022" name="Toxins">
        <title>Genomic Analysis of Sphingopyxis sp. USTB-05 for Biodegrading Cyanobacterial Hepatotoxins.</title>
        <authorList>
            <person name="Liu C."/>
            <person name="Xu Q."/>
            <person name="Zhao Z."/>
            <person name="Zhang H."/>
            <person name="Liu X."/>
            <person name="Yin C."/>
            <person name="Liu Y."/>
            <person name="Yan H."/>
        </authorList>
    </citation>
    <scope>NUCLEOTIDE SEQUENCE</scope>
    <source>
        <strain evidence="1">NBD5</strain>
    </source>
</reference>
<accession>A0ABY4XBC0</accession>
<evidence type="ECO:0000313" key="1">
    <source>
        <dbReference type="EMBL" id="USI74259.1"/>
    </source>
</evidence>
<evidence type="ECO:0000313" key="2">
    <source>
        <dbReference type="Proteomes" id="UP001056937"/>
    </source>
</evidence>
<keyword evidence="2" id="KW-1185">Reference proteome</keyword>
<dbReference type="EMBL" id="CP084930">
    <property type="protein sequence ID" value="USI74259.1"/>
    <property type="molecule type" value="Genomic_DNA"/>
</dbReference>
<dbReference type="RefSeq" id="WP_252168062.1">
    <property type="nucleotide sequence ID" value="NZ_CP084930.1"/>
</dbReference>
<name>A0ABY4XBC0_9SPHN</name>
<dbReference type="Proteomes" id="UP001056937">
    <property type="component" value="Chromosome 1"/>
</dbReference>
<protein>
    <submittedName>
        <fullName evidence="1">Ribonuclease</fullName>
    </submittedName>
</protein>
<sequence length="325" mass="33675">MAEWLVDAGVGEQRAALVEQDCILEAAIDRDDDRLRVGEIVAARLGERIGRGAWLRLERGACVLEAVPPGLSEGRPLHAEIIREALPEPGRAKPARARITEAPPRAAPALAERLQGAPVRMLGAHEAGRLEALGWSALIEEAISGEIAFPGGALRLSPTPAMALFDVDGGLPPFELACAGARAAGAAIRRLGIGGSIGLDLPTLGNKAERSAAAAALDAVLPPPFERTAVNGFGFLQIVRPRARASLPELVRADPALTAALDLLRRAAGLVGAVTLVAAPAVIARLEARPDWLAALGRRVGGAIALRADPARAISPAYADAVPGR</sequence>
<organism evidence="1 2">
    <name type="scientific">Sphingomonas morindae</name>
    <dbReference type="NCBI Taxonomy" id="1541170"/>
    <lineage>
        <taxon>Bacteria</taxon>
        <taxon>Pseudomonadati</taxon>
        <taxon>Pseudomonadota</taxon>
        <taxon>Alphaproteobacteria</taxon>
        <taxon>Sphingomonadales</taxon>
        <taxon>Sphingomonadaceae</taxon>
        <taxon>Sphingomonas</taxon>
    </lineage>
</organism>